<reference evidence="2 3" key="1">
    <citation type="journal article" date="2015" name="Genome Announc.">
        <title>Complete Genome Sequence of Citrobacter Phage CVT22 Isolated from the Gut of the Formosan Subterranean Termite, Coptotermes formosanus Shiraki.</title>
        <authorList>
            <person name="Tikhe C.V."/>
            <person name="Martin T.M."/>
            <person name="Gissendanner C.R."/>
            <person name="Husseneder C."/>
        </authorList>
    </citation>
    <scope>NUCLEOTIDE SEQUENCE [LARGE SCALE GENOMIC DNA]</scope>
</reference>
<name>A0A0R6CMJ0_9CAUD</name>
<protein>
    <submittedName>
        <fullName evidence="2">Portal protein</fullName>
    </submittedName>
</protein>
<dbReference type="EMBL" id="KP774835">
    <property type="protein sequence ID" value="AJT60709.1"/>
    <property type="molecule type" value="Genomic_DNA"/>
</dbReference>
<sequence length="583" mass="66743">MSSKVADIGVTFQPDNPSQWIINLWDKYHQQRRGKVDEWKELRNYIFATDTTTTTNASLPWKNSTTIPKICQIRDNLHSNYVSALFPNDDWMQWVAYSQDDAKKSKADAIKAYLSNKTREGHFSAELSKLLYDYIDYGNAFATVTYESNSHEVDGEIIPEYIGPRVYRISPMDIVFNPLAATFKESFKIIRSVRTLGDLAKLAKTDPSQAFWEEAVKRRQDMRIQCGGYSVEDFDKYEGFQADGFGNMYDYYMSDYVEILEFYGDWYDAEKNELHENTHMVVVDRMKMIHEEPIKNWFGSAPLYHVGWRFRTDNLWAMGPLDNLVGMQYRMDHLENLKADAMDLCVHPPLLIQGDVEEFEWGPGVEIHVDESGSVSELGKNLNSIMQANNEIQMLEQRMEMYAGAPREAMGIRSPGEKTAFEVQQMQNAAGRIFQEKINQFETELLEPVLNSMLEVSKRNMDGMDVIRVMDDDLGVEMFSSITKADITASGKIRPIGARHYAKQAQDLQNLVGVFNSPLGQMVAPHTSSVNLTKFLNDNLGVKAYNIFQPNIAVTENQQTQRLANQAQEDLQMEMRVPAQGQL</sequence>
<feature type="coiled-coil region" evidence="1">
    <location>
        <begin position="378"/>
        <end position="405"/>
    </location>
</feature>
<dbReference type="OrthoDB" id="2894at10239"/>
<evidence type="ECO:0000256" key="1">
    <source>
        <dbReference type="SAM" id="Coils"/>
    </source>
</evidence>
<dbReference type="KEGG" id="vg:26040330"/>
<dbReference type="Proteomes" id="UP000202282">
    <property type="component" value="Segment"/>
</dbReference>
<evidence type="ECO:0000313" key="3">
    <source>
        <dbReference type="Proteomes" id="UP000202282"/>
    </source>
</evidence>
<keyword evidence="3" id="KW-1185">Reference proteome</keyword>
<organism evidence="2 3">
    <name type="scientific">Citrobacter phage CVT22</name>
    <dbReference type="NCBI Taxonomy" id="1622234"/>
    <lineage>
        <taxon>Viruses</taxon>
        <taxon>Duplodnaviria</taxon>
        <taxon>Heunggongvirae</taxon>
        <taxon>Uroviricota</taxon>
        <taxon>Caudoviricetes</taxon>
        <taxon>Zobellviridae</taxon>
        <taxon>Citrovirus</taxon>
        <taxon>Citrovirus coptotermitis</taxon>
    </lineage>
</organism>
<evidence type="ECO:0000313" key="2">
    <source>
        <dbReference type="EMBL" id="AJT60709.1"/>
    </source>
</evidence>
<proteinExistence type="predicted"/>
<dbReference type="GeneID" id="26040330"/>
<accession>A0A0R6CMJ0</accession>
<dbReference type="RefSeq" id="YP_009168387.1">
    <property type="nucleotide sequence ID" value="NC_027988.2"/>
</dbReference>
<keyword evidence="1" id="KW-0175">Coiled coil</keyword>